<evidence type="ECO:0000313" key="3">
    <source>
        <dbReference type="Proteomes" id="UP000294543"/>
    </source>
</evidence>
<evidence type="ECO:0000256" key="1">
    <source>
        <dbReference type="SAM" id="MobiDB-lite"/>
    </source>
</evidence>
<feature type="region of interest" description="Disordered" evidence="1">
    <location>
        <begin position="1"/>
        <end position="113"/>
    </location>
</feature>
<proteinExistence type="predicted"/>
<name>A0A4R4WRQ8_9ACTN</name>
<dbReference type="RefSeq" id="WP_132511427.1">
    <property type="nucleotide sequence ID" value="NZ_SMKP01000066.1"/>
</dbReference>
<accession>A0A4R4WRQ8</accession>
<feature type="compositionally biased region" description="Basic and acidic residues" evidence="1">
    <location>
        <begin position="66"/>
        <end position="106"/>
    </location>
</feature>
<dbReference type="Proteomes" id="UP000294543">
    <property type="component" value="Unassembled WGS sequence"/>
</dbReference>
<dbReference type="EMBL" id="SMKP01000066">
    <property type="protein sequence ID" value="TDD18790.1"/>
    <property type="molecule type" value="Genomic_DNA"/>
</dbReference>
<feature type="compositionally biased region" description="Low complexity" evidence="1">
    <location>
        <begin position="13"/>
        <end position="24"/>
    </location>
</feature>
<organism evidence="2 3">
    <name type="scientific">Nonomuraea diastatica</name>
    <dbReference type="NCBI Taxonomy" id="1848329"/>
    <lineage>
        <taxon>Bacteria</taxon>
        <taxon>Bacillati</taxon>
        <taxon>Actinomycetota</taxon>
        <taxon>Actinomycetes</taxon>
        <taxon>Streptosporangiales</taxon>
        <taxon>Streptosporangiaceae</taxon>
        <taxon>Nonomuraea</taxon>
    </lineage>
</organism>
<keyword evidence="3" id="KW-1185">Reference proteome</keyword>
<comment type="caution">
    <text evidence="2">The sequence shown here is derived from an EMBL/GenBank/DDBJ whole genome shotgun (WGS) entry which is preliminary data.</text>
</comment>
<evidence type="ECO:0000313" key="2">
    <source>
        <dbReference type="EMBL" id="TDD18790.1"/>
    </source>
</evidence>
<gene>
    <name evidence="2" type="ORF">E1294_23175</name>
</gene>
<dbReference type="AlphaFoldDB" id="A0A4R4WRQ8"/>
<reference evidence="2 3" key="1">
    <citation type="submission" date="2019-03" db="EMBL/GenBank/DDBJ databases">
        <title>Draft genome sequences of novel Actinobacteria.</title>
        <authorList>
            <person name="Sahin N."/>
            <person name="Ay H."/>
            <person name="Saygin H."/>
        </authorList>
    </citation>
    <scope>NUCLEOTIDE SEQUENCE [LARGE SCALE GENOMIC DNA]</scope>
    <source>
        <strain evidence="2 3">KC712</strain>
    </source>
</reference>
<sequence>MVRPQADPQASDTGAGPAAATATPPSRPPRGMPAQTSYVCRAFTRPSRGRGTRSYEIAPRTGFPVDRQHRHDRPERHRRPGRQERDTRHDGHGEQQRLAAQEREALAEPPPVPLLLPLRRRAVSHAARQRQLGQNLSDQRDAHRALGRGHAGHLAPVARDDLAQVRAQPPPFLQRQPQREGAEVEDAARHSPRACWVRRLDRAAMDCTRAAARAFRTRAAVAGG</sequence>
<protein>
    <submittedName>
        <fullName evidence="2">Uncharacterized protein</fullName>
    </submittedName>
</protein>